<organism evidence="2 3">
    <name type="scientific">Pleurodeles waltl</name>
    <name type="common">Iberian ribbed newt</name>
    <dbReference type="NCBI Taxonomy" id="8319"/>
    <lineage>
        <taxon>Eukaryota</taxon>
        <taxon>Metazoa</taxon>
        <taxon>Chordata</taxon>
        <taxon>Craniata</taxon>
        <taxon>Vertebrata</taxon>
        <taxon>Euteleostomi</taxon>
        <taxon>Amphibia</taxon>
        <taxon>Batrachia</taxon>
        <taxon>Caudata</taxon>
        <taxon>Salamandroidea</taxon>
        <taxon>Salamandridae</taxon>
        <taxon>Pleurodelinae</taxon>
        <taxon>Pleurodeles</taxon>
    </lineage>
</organism>
<evidence type="ECO:0000313" key="2">
    <source>
        <dbReference type="EMBL" id="KAJ1130325.1"/>
    </source>
</evidence>
<accession>A0AAV7PXB9</accession>
<evidence type="ECO:0000313" key="3">
    <source>
        <dbReference type="Proteomes" id="UP001066276"/>
    </source>
</evidence>
<name>A0AAV7PXB9_PLEWA</name>
<evidence type="ECO:0000256" key="1">
    <source>
        <dbReference type="SAM" id="MobiDB-lite"/>
    </source>
</evidence>
<proteinExistence type="predicted"/>
<keyword evidence="3" id="KW-1185">Reference proteome</keyword>
<dbReference type="Proteomes" id="UP001066276">
    <property type="component" value="Chromosome 7"/>
</dbReference>
<comment type="caution">
    <text evidence="2">The sequence shown here is derived from an EMBL/GenBank/DDBJ whole genome shotgun (WGS) entry which is preliminary data.</text>
</comment>
<gene>
    <name evidence="2" type="ORF">NDU88_008678</name>
</gene>
<feature type="compositionally biased region" description="Basic and acidic residues" evidence="1">
    <location>
        <begin position="52"/>
        <end position="68"/>
    </location>
</feature>
<reference evidence="2" key="1">
    <citation type="journal article" date="2022" name="bioRxiv">
        <title>Sequencing and chromosome-scale assembly of the giantPleurodeles waltlgenome.</title>
        <authorList>
            <person name="Brown T."/>
            <person name="Elewa A."/>
            <person name="Iarovenko S."/>
            <person name="Subramanian E."/>
            <person name="Araus A.J."/>
            <person name="Petzold A."/>
            <person name="Susuki M."/>
            <person name="Suzuki K.-i.T."/>
            <person name="Hayashi T."/>
            <person name="Toyoda A."/>
            <person name="Oliveira C."/>
            <person name="Osipova E."/>
            <person name="Leigh N.D."/>
            <person name="Simon A."/>
            <person name="Yun M.H."/>
        </authorList>
    </citation>
    <scope>NUCLEOTIDE SEQUENCE</scope>
    <source>
        <strain evidence="2">20211129_DDA</strain>
        <tissue evidence="2">Liver</tissue>
    </source>
</reference>
<feature type="region of interest" description="Disordered" evidence="1">
    <location>
        <begin position="1"/>
        <end position="68"/>
    </location>
</feature>
<sequence length="68" mass="7406">MRSCSLGSQPPPRPRSSRAPNQALQAPGPPGARLRRPPGKGPPRSPGRHPRRSEAPIESRATRRSPRE</sequence>
<protein>
    <submittedName>
        <fullName evidence="2">Uncharacterized protein</fullName>
    </submittedName>
</protein>
<dbReference type="AlphaFoldDB" id="A0AAV7PXB9"/>
<dbReference type="EMBL" id="JANPWB010000011">
    <property type="protein sequence ID" value="KAJ1130325.1"/>
    <property type="molecule type" value="Genomic_DNA"/>
</dbReference>